<protein>
    <submittedName>
        <fullName evidence="5">Uncharacterized protein</fullName>
    </submittedName>
</protein>
<dbReference type="PANTHER" id="PTHR33791">
    <property type="entry name" value="CHAPERONIN-LIKE RBCX PROTEIN 1, CHLOROPLASTIC"/>
    <property type="match status" value="1"/>
</dbReference>
<accession>A0A9D4UTC9</accession>
<dbReference type="GO" id="GO:0044183">
    <property type="term" value="F:protein folding chaperone"/>
    <property type="evidence" value="ECO:0007669"/>
    <property type="project" value="InterPro"/>
</dbReference>
<dbReference type="OrthoDB" id="513226at2759"/>
<keyword evidence="3" id="KW-0120">Carbon dioxide fixation</keyword>
<dbReference type="PANTHER" id="PTHR33791:SF12">
    <property type="entry name" value="CHAPERONIN-LIKE RBCX PROTEIN 1, CHLOROPLASTIC"/>
    <property type="match status" value="1"/>
</dbReference>
<evidence type="ECO:0000313" key="6">
    <source>
        <dbReference type="Proteomes" id="UP000886520"/>
    </source>
</evidence>
<feature type="compositionally biased region" description="Basic and acidic residues" evidence="4">
    <location>
        <begin position="211"/>
        <end position="221"/>
    </location>
</feature>
<comment type="caution">
    <text evidence="5">The sequence shown here is derived from an EMBL/GenBank/DDBJ whole genome shotgun (WGS) entry which is preliminary data.</text>
</comment>
<gene>
    <name evidence="5" type="ORF">GOP47_0011669</name>
</gene>
<dbReference type="Gene3D" id="1.10.1200.210">
    <property type="entry name" value="Chaperonin-like RbcX"/>
    <property type="match status" value="1"/>
</dbReference>
<dbReference type="Pfam" id="PF02341">
    <property type="entry name" value="RbcX"/>
    <property type="match status" value="1"/>
</dbReference>
<keyword evidence="1" id="KW-0602">Photosynthesis</keyword>
<sequence length="221" mass="24888">MGSVAMQSWSAQPLLLRHLSAVSSFHSLHSGPLFLLESAQGRKQRRLPPSINCKMFVPGFGSQSPEAKAASTLHNYFTYLAVQIVLAQLEDYNPEAYKELREFVDRTPLNDGDKFCATLMRESPRQKGLAMRILEVRSTYASEDFEWDNVKKLAIKSKEYTVTYASNNSFGAPQASRNCSTPSALQKEPFEISEGQKFVSFDPNEVVTQEPKTEQPEKQDQ</sequence>
<dbReference type="GO" id="GO:0110102">
    <property type="term" value="P:ribulose bisphosphate carboxylase complex assembly"/>
    <property type="evidence" value="ECO:0007669"/>
    <property type="project" value="InterPro"/>
</dbReference>
<dbReference type="AlphaFoldDB" id="A0A9D4UTC9"/>
<reference evidence="5" key="1">
    <citation type="submission" date="2021-01" db="EMBL/GenBank/DDBJ databases">
        <title>Adiantum capillus-veneris genome.</title>
        <authorList>
            <person name="Fang Y."/>
            <person name="Liao Q."/>
        </authorList>
    </citation>
    <scope>NUCLEOTIDE SEQUENCE</scope>
    <source>
        <strain evidence="5">H3</strain>
        <tissue evidence="5">Leaf</tissue>
    </source>
</reference>
<evidence type="ECO:0000256" key="1">
    <source>
        <dbReference type="ARBA" id="ARBA00022531"/>
    </source>
</evidence>
<organism evidence="5 6">
    <name type="scientific">Adiantum capillus-veneris</name>
    <name type="common">Maidenhair fern</name>
    <dbReference type="NCBI Taxonomy" id="13818"/>
    <lineage>
        <taxon>Eukaryota</taxon>
        <taxon>Viridiplantae</taxon>
        <taxon>Streptophyta</taxon>
        <taxon>Embryophyta</taxon>
        <taxon>Tracheophyta</taxon>
        <taxon>Polypodiopsida</taxon>
        <taxon>Polypodiidae</taxon>
        <taxon>Polypodiales</taxon>
        <taxon>Pteridineae</taxon>
        <taxon>Pteridaceae</taxon>
        <taxon>Vittarioideae</taxon>
        <taxon>Adiantum</taxon>
    </lineage>
</organism>
<dbReference type="InterPro" id="IPR038052">
    <property type="entry name" value="Chaperonin_RbcX_sf"/>
</dbReference>
<keyword evidence="2" id="KW-0143">Chaperone</keyword>
<evidence type="ECO:0000313" key="5">
    <source>
        <dbReference type="EMBL" id="KAI5073656.1"/>
    </source>
</evidence>
<evidence type="ECO:0000256" key="2">
    <source>
        <dbReference type="ARBA" id="ARBA00023186"/>
    </source>
</evidence>
<dbReference type="SUPFAM" id="SSF158615">
    <property type="entry name" value="RbcX-like"/>
    <property type="match status" value="1"/>
</dbReference>
<dbReference type="InterPro" id="IPR003435">
    <property type="entry name" value="Chaperonin_RcbX"/>
</dbReference>
<dbReference type="GO" id="GO:0015977">
    <property type="term" value="P:carbon fixation"/>
    <property type="evidence" value="ECO:0007669"/>
    <property type="project" value="UniProtKB-KW"/>
</dbReference>
<proteinExistence type="predicted"/>
<dbReference type="Proteomes" id="UP000886520">
    <property type="component" value="Chromosome 11"/>
</dbReference>
<feature type="region of interest" description="Disordered" evidence="4">
    <location>
        <begin position="192"/>
        <end position="221"/>
    </location>
</feature>
<name>A0A9D4UTC9_ADICA</name>
<dbReference type="EMBL" id="JABFUD020000011">
    <property type="protein sequence ID" value="KAI5073656.1"/>
    <property type="molecule type" value="Genomic_DNA"/>
</dbReference>
<evidence type="ECO:0000256" key="3">
    <source>
        <dbReference type="ARBA" id="ARBA00023300"/>
    </source>
</evidence>
<dbReference type="GO" id="GO:0015979">
    <property type="term" value="P:photosynthesis"/>
    <property type="evidence" value="ECO:0007669"/>
    <property type="project" value="UniProtKB-KW"/>
</dbReference>
<evidence type="ECO:0000256" key="4">
    <source>
        <dbReference type="SAM" id="MobiDB-lite"/>
    </source>
</evidence>
<keyword evidence="6" id="KW-1185">Reference proteome</keyword>